<name>A0AAD9SMD0_PHOAM</name>
<keyword evidence="4" id="KW-1185">Reference proteome</keyword>
<dbReference type="Pfam" id="PF00621">
    <property type="entry name" value="RhoGEF"/>
    <property type="match status" value="1"/>
</dbReference>
<organism evidence="3 4">
    <name type="scientific">Phomopsis amygdali</name>
    <name type="common">Fusicoccum amygdali</name>
    <dbReference type="NCBI Taxonomy" id="1214568"/>
    <lineage>
        <taxon>Eukaryota</taxon>
        <taxon>Fungi</taxon>
        <taxon>Dikarya</taxon>
        <taxon>Ascomycota</taxon>
        <taxon>Pezizomycotina</taxon>
        <taxon>Sordariomycetes</taxon>
        <taxon>Sordariomycetidae</taxon>
        <taxon>Diaporthales</taxon>
        <taxon>Diaporthaceae</taxon>
        <taxon>Diaporthe</taxon>
    </lineage>
</organism>
<feature type="compositionally biased region" description="Basic and acidic residues" evidence="1">
    <location>
        <begin position="845"/>
        <end position="860"/>
    </location>
</feature>
<dbReference type="AlphaFoldDB" id="A0AAD9SMD0"/>
<dbReference type="SUPFAM" id="SSF48065">
    <property type="entry name" value="DBL homology domain (DH-domain)"/>
    <property type="match status" value="1"/>
</dbReference>
<dbReference type="InterPro" id="IPR000219">
    <property type="entry name" value="DH_dom"/>
</dbReference>
<dbReference type="GO" id="GO:0005737">
    <property type="term" value="C:cytoplasm"/>
    <property type="evidence" value="ECO:0007669"/>
    <property type="project" value="TreeGrafter"/>
</dbReference>
<protein>
    <recommendedName>
        <fullName evidence="2">DH domain-containing protein</fullName>
    </recommendedName>
</protein>
<feature type="region of interest" description="Disordered" evidence="1">
    <location>
        <begin position="839"/>
        <end position="873"/>
    </location>
</feature>
<feature type="region of interest" description="Disordered" evidence="1">
    <location>
        <begin position="1"/>
        <end position="73"/>
    </location>
</feature>
<feature type="compositionally biased region" description="Polar residues" evidence="1">
    <location>
        <begin position="30"/>
        <end position="49"/>
    </location>
</feature>
<evidence type="ECO:0000256" key="1">
    <source>
        <dbReference type="SAM" id="MobiDB-lite"/>
    </source>
</evidence>
<accession>A0AAD9SMD0</accession>
<feature type="region of interest" description="Disordered" evidence="1">
    <location>
        <begin position="926"/>
        <end position="964"/>
    </location>
</feature>
<sequence>MASSSEYSGDPSPSGSIRIIRGPEDGRAPSHSSTDFNTPSTAPEESLQGSKDDLSLPSIVPTQTQDSSDWADRDTIDPALIRFTLDEPHALNLPTSDNPTSIDLYKEAGTEQSPTPFHRWMRTLRRRGLGRPALVTDDDLVPRPFSANGLSGRLNGGGHHRQSSSGSSFGFVETVKTASASLASGSIFARSRRTSMRSSRSKTHTDLSSRASMSSNRCSEDSAGLDKPQVLDRATVERSLQRRRILEELISTEEGYIGDVRFLMNVYVTILVSMPTMPSGLRSSINRNLADIIELHEELLGELHRAVPYSEYTQMNIPPHSKHHTHGHNRIRSLDVVPENNGSMSWLETVPGMVAEPSVVADVAQVFTKKMNRLFVYEEYGAKYEMMMKDIASAHRTMPQWELYQKGLETLASTLGPNSKHAIESKKSLTIGDLLVKPMQRVCKYPLLFSELLKYTPVIDSPYAHMEIENTLVRLREATSQVNRATDDARKKAVLEKTWLLQDRLVFPDSDLDAASKNRIRSFGHIELCGALHACWQSKDGIHGQYMVAMLYKDWFCLASASRIDQVYTLQACIPTSNIKIEAADNGRGLQCHTAPFSWKIVFECDCQLYEMMLTACNPKEEDEWRCRLEVGLMSEPQDLASPELYGSLFLNMKSLSTVFGKQGTIARRLSIQRATTVGPKTPLYHVVVRNTSVEKEALSSSNTNISRTQSLLATKGRIPVLAPSRGDRARLEALLSDVWTREVLPFPGMTTRARNEHIIRTSAQSMMRKLSVTSITSTFTKRSASFASITRNSDDESVEEEVLAPAINMRDNAPSIRMQIGEEDSKIARLSVIDDESAPSTVRARYEPPRTADSAESKRSPQRRTRIPRSPSAWQLRELALAKTPSAPAALHARSVNSPRLKRQASILSRRSVCSAFDKGDAFDKNTRKRRAYEQSEPPLPSGGSTPSPQTQPSSAKWSKVDMLRRGAVAQGIRGFFR</sequence>
<dbReference type="InterPro" id="IPR051092">
    <property type="entry name" value="FYVE_RhoGEF_PH"/>
</dbReference>
<dbReference type="Proteomes" id="UP001265746">
    <property type="component" value="Unassembled WGS sequence"/>
</dbReference>
<comment type="caution">
    <text evidence="3">The sequence shown here is derived from an EMBL/GenBank/DDBJ whole genome shotgun (WGS) entry which is preliminary data.</text>
</comment>
<dbReference type="EMBL" id="JAUJFL010000002">
    <property type="protein sequence ID" value="KAK2611116.1"/>
    <property type="molecule type" value="Genomic_DNA"/>
</dbReference>
<evidence type="ECO:0000313" key="3">
    <source>
        <dbReference type="EMBL" id="KAK2611116.1"/>
    </source>
</evidence>
<feature type="domain" description="DH" evidence="2">
    <location>
        <begin position="241"/>
        <end position="485"/>
    </location>
</feature>
<dbReference type="PANTHER" id="PTHR12673">
    <property type="entry name" value="FACIOGENITAL DYSPLASIA PROTEIN"/>
    <property type="match status" value="1"/>
</dbReference>
<feature type="compositionally biased region" description="Low complexity" evidence="1">
    <location>
        <begin position="943"/>
        <end position="956"/>
    </location>
</feature>
<dbReference type="PROSITE" id="PS50010">
    <property type="entry name" value="DH_2"/>
    <property type="match status" value="1"/>
</dbReference>
<feature type="compositionally biased region" description="Low complexity" evidence="1">
    <location>
        <begin position="1"/>
        <end position="16"/>
    </location>
</feature>
<gene>
    <name evidence="3" type="ORF">N8I77_004492</name>
</gene>
<feature type="region of interest" description="Disordered" evidence="1">
    <location>
        <begin position="191"/>
        <end position="226"/>
    </location>
</feature>
<dbReference type="PANTHER" id="PTHR12673:SF159">
    <property type="entry name" value="LD03170P"/>
    <property type="match status" value="1"/>
</dbReference>
<feature type="compositionally biased region" description="Low complexity" evidence="1">
    <location>
        <begin position="208"/>
        <end position="217"/>
    </location>
</feature>
<dbReference type="Gene3D" id="1.20.900.10">
    <property type="entry name" value="Dbl homology (DH) domain"/>
    <property type="match status" value="1"/>
</dbReference>
<evidence type="ECO:0000259" key="2">
    <source>
        <dbReference type="PROSITE" id="PS50010"/>
    </source>
</evidence>
<reference evidence="3" key="1">
    <citation type="submission" date="2023-06" db="EMBL/GenBank/DDBJ databases">
        <authorList>
            <person name="Noh H."/>
        </authorList>
    </citation>
    <scope>NUCLEOTIDE SEQUENCE</scope>
    <source>
        <strain evidence="3">DUCC20226</strain>
    </source>
</reference>
<dbReference type="SMART" id="SM00325">
    <property type="entry name" value="RhoGEF"/>
    <property type="match status" value="1"/>
</dbReference>
<proteinExistence type="predicted"/>
<evidence type="ECO:0000313" key="4">
    <source>
        <dbReference type="Proteomes" id="UP001265746"/>
    </source>
</evidence>
<feature type="compositionally biased region" description="Basic residues" evidence="1">
    <location>
        <begin position="191"/>
        <end position="202"/>
    </location>
</feature>
<dbReference type="InterPro" id="IPR035899">
    <property type="entry name" value="DBL_dom_sf"/>
</dbReference>
<dbReference type="GO" id="GO:0005085">
    <property type="term" value="F:guanyl-nucleotide exchange factor activity"/>
    <property type="evidence" value="ECO:0007669"/>
    <property type="project" value="InterPro"/>
</dbReference>